<accession>A0A366RPZ8</accession>
<dbReference type="AlphaFoldDB" id="A0A366RPZ8"/>
<dbReference type="InterPro" id="IPR001878">
    <property type="entry name" value="Znf_CCHC"/>
</dbReference>
<dbReference type="Pfam" id="PF00098">
    <property type="entry name" value="zf-CCHC"/>
    <property type="match status" value="1"/>
</dbReference>
<name>A0A366RPZ8_9HYPO</name>
<feature type="coiled-coil region" evidence="2">
    <location>
        <begin position="73"/>
        <end position="100"/>
    </location>
</feature>
<feature type="compositionally biased region" description="Basic residues" evidence="3">
    <location>
        <begin position="613"/>
        <end position="624"/>
    </location>
</feature>
<evidence type="ECO:0000256" key="1">
    <source>
        <dbReference type="PROSITE-ProRule" id="PRU00047"/>
    </source>
</evidence>
<feature type="compositionally biased region" description="Low complexity" evidence="3">
    <location>
        <begin position="462"/>
        <end position="482"/>
    </location>
</feature>
<feature type="compositionally biased region" description="Basic residues" evidence="3">
    <location>
        <begin position="559"/>
        <end position="570"/>
    </location>
</feature>
<feature type="compositionally biased region" description="Basic and acidic residues" evidence="3">
    <location>
        <begin position="424"/>
        <end position="453"/>
    </location>
</feature>
<keyword evidence="1" id="KW-0479">Metal-binding</keyword>
<feature type="region of interest" description="Disordered" evidence="3">
    <location>
        <begin position="530"/>
        <end position="644"/>
    </location>
</feature>
<evidence type="ECO:0000313" key="5">
    <source>
        <dbReference type="EMBL" id="RBR18882.1"/>
    </source>
</evidence>
<evidence type="ECO:0000256" key="3">
    <source>
        <dbReference type="SAM" id="MobiDB-lite"/>
    </source>
</evidence>
<dbReference type="EMBL" id="QKXC01000119">
    <property type="protein sequence ID" value="RBR18882.1"/>
    <property type="molecule type" value="Genomic_DNA"/>
</dbReference>
<evidence type="ECO:0000313" key="6">
    <source>
        <dbReference type="Proteomes" id="UP000253153"/>
    </source>
</evidence>
<evidence type="ECO:0000259" key="4">
    <source>
        <dbReference type="PROSITE" id="PS50158"/>
    </source>
</evidence>
<keyword evidence="2" id="KW-0175">Coiled coil</keyword>
<dbReference type="GO" id="GO:0008270">
    <property type="term" value="F:zinc ion binding"/>
    <property type="evidence" value="ECO:0007669"/>
    <property type="project" value="UniProtKB-KW"/>
</dbReference>
<feature type="compositionally biased region" description="Basic and acidic residues" evidence="3">
    <location>
        <begin position="498"/>
        <end position="512"/>
    </location>
</feature>
<feature type="compositionally biased region" description="Polar residues" evidence="3">
    <location>
        <begin position="591"/>
        <end position="604"/>
    </location>
</feature>
<keyword evidence="6" id="KW-1185">Reference proteome</keyword>
<dbReference type="RefSeq" id="XP_031015951.1">
    <property type="nucleotide sequence ID" value="XM_031159949.1"/>
</dbReference>
<comment type="caution">
    <text evidence="5">The sequence shown here is derived from an EMBL/GenBank/DDBJ whole genome shotgun (WGS) entry which is preliminary data.</text>
</comment>
<evidence type="ECO:0000256" key="2">
    <source>
        <dbReference type="SAM" id="Coils"/>
    </source>
</evidence>
<keyword evidence="1" id="KW-0863">Zinc-finger</keyword>
<dbReference type="GeneID" id="41995245"/>
<dbReference type="InterPro" id="IPR036875">
    <property type="entry name" value="Znf_CCHC_sf"/>
</dbReference>
<dbReference type="OrthoDB" id="3695615at2759"/>
<dbReference type="GO" id="GO:0003676">
    <property type="term" value="F:nucleic acid binding"/>
    <property type="evidence" value="ECO:0007669"/>
    <property type="project" value="InterPro"/>
</dbReference>
<organism evidence="5 6">
    <name type="scientific">Fusarium coffeatum</name>
    <dbReference type="NCBI Taxonomy" id="231269"/>
    <lineage>
        <taxon>Eukaryota</taxon>
        <taxon>Fungi</taxon>
        <taxon>Dikarya</taxon>
        <taxon>Ascomycota</taxon>
        <taxon>Pezizomycotina</taxon>
        <taxon>Sordariomycetes</taxon>
        <taxon>Hypocreomycetidae</taxon>
        <taxon>Hypocreales</taxon>
        <taxon>Nectriaceae</taxon>
        <taxon>Fusarium</taxon>
        <taxon>Fusarium incarnatum-equiseti species complex</taxon>
    </lineage>
</organism>
<feature type="domain" description="CCHC-type" evidence="4">
    <location>
        <begin position="331"/>
        <end position="346"/>
    </location>
</feature>
<keyword evidence="1" id="KW-0862">Zinc</keyword>
<dbReference type="Proteomes" id="UP000253153">
    <property type="component" value="Unassembled WGS sequence"/>
</dbReference>
<proteinExistence type="predicted"/>
<dbReference type="SMART" id="SM00343">
    <property type="entry name" value="ZnF_C2HC"/>
    <property type="match status" value="2"/>
</dbReference>
<dbReference type="SUPFAM" id="SSF57756">
    <property type="entry name" value="Retrovirus zinc finger-like domains"/>
    <property type="match status" value="1"/>
</dbReference>
<dbReference type="Gene3D" id="4.10.60.10">
    <property type="entry name" value="Zinc finger, CCHC-type"/>
    <property type="match status" value="1"/>
</dbReference>
<feature type="region of interest" description="Disordered" evidence="3">
    <location>
        <begin position="412"/>
        <end position="516"/>
    </location>
</feature>
<gene>
    <name evidence="5" type="ORF">FIESC28_05804</name>
</gene>
<reference evidence="5 6" key="1">
    <citation type="submission" date="2018-06" db="EMBL/GenBank/DDBJ databases">
        <title>Fusarium incarnatum-equiseti species complex species 28.</title>
        <authorList>
            <person name="Gardiner D.M."/>
        </authorList>
    </citation>
    <scope>NUCLEOTIDE SEQUENCE [LARGE SCALE GENOMIC DNA]</scope>
    <source>
        <strain evidence="5 6">FIESC_28</strain>
    </source>
</reference>
<sequence length="644" mass="70475">MSSLPSSQTTMDSPDPAFNYPQGLEKLYITFLAPLVDELRRLRLSQEQHSQQVASLLSLVEDCNACAHEPSPAYETQEKLEALDQKLESLSSRLENLDMGSVSFSGTDKTSLVMNEVKGLRDYMTDSMGDIQSRLCALREDLPEPEEHSIKIIIRDPAEKIDSMTVQERLDAVRELGNAFADVISVQYHNNGGLVTPDAKRRDECFLLIYFGAFETELDARKDMSGVRSAFELTDKSTVKPPIYVVEIENGFQKGANLPGVSPQAKLESIVDGVFPFEIYGHLKPVSSFNHWYLETESLQIVMMLADTTVRFNNGYHKLIPSLRQARPEFCYKCGKPGHKKSECTQDERHCMKCGEDHDTANCPLTDRKTFICSNCGNTGHGSFSPFCPHTESVQEHHRARTFRKYGPYWARMNAGPRKRGRRSKAEKALQDDIDLKRKRIDNEGISHGKEIANAKSAGEPSSSQTTVASSSSQGQSPSQDTIGSSDGKGASNKSKGRSNDNTKSTDSEELKAIAQPVIPIQSQAVVNPESQIPSAPLPQAAIVESSSTLPPPSGSSSRSKRNNKKRKAGDKRQAKSGETGEIGAAPLNAGTGSQAVTLPSETVPSLVDQAKKKERAKKRAGIKRKMDESKSPSAAVPGNAGNA</sequence>
<protein>
    <recommendedName>
        <fullName evidence="4">CCHC-type domain-containing protein</fullName>
    </recommendedName>
</protein>
<dbReference type="PROSITE" id="PS50158">
    <property type="entry name" value="ZF_CCHC"/>
    <property type="match status" value="1"/>
</dbReference>